<feature type="transmembrane region" description="Helical" evidence="9">
    <location>
        <begin position="413"/>
        <end position="446"/>
    </location>
</feature>
<keyword evidence="3" id="KW-0813">Transport</keyword>
<dbReference type="InterPro" id="IPR048279">
    <property type="entry name" value="MdtK-like"/>
</dbReference>
<keyword evidence="6 9" id="KW-1133">Transmembrane helix</keyword>
<dbReference type="RefSeq" id="WP_274291734.1">
    <property type="nucleotide sequence ID" value="NZ_CP117989.1"/>
</dbReference>
<dbReference type="GO" id="GO:0042910">
    <property type="term" value="F:xenobiotic transmembrane transporter activity"/>
    <property type="evidence" value="ECO:0007669"/>
    <property type="project" value="InterPro"/>
</dbReference>
<dbReference type="PANTHER" id="PTHR42925:SF2">
    <property type="entry name" value="NA+ DRIVEN MULTIDRUG EFFLUX PUMP"/>
    <property type="match status" value="1"/>
</dbReference>
<proteinExistence type="predicted"/>
<organism evidence="10 11">
    <name type="scientific">Vibrio campbellii</name>
    <dbReference type="NCBI Taxonomy" id="680"/>
    <lineage>
        <taxon>Bacteria</taxon>
        <taxon>Pseudomonadati</taxon>
        <taxon>Pseudomonadota</taxon>
        <taxon>Gammaproteobacteria</taxon>
        <taxon>Vibrionales</taxon>
        <taxon>Vibrionaceae</taxon>
        <taxon>Vibrio</taxon>
    </lineage>
</organism>
<dbReference type="AlphaFoldDB" id="A0AAQ3B2Q6"/>
<evidence type="ECO:0000313" key="10">
    <source>
        <dbReference type="EMBL" id="WDG11042.1"/>
    </source>
</evidence>
<feature type="transmembrane region" description="Helical" evidence="9">
    <location>
        <begin position="371"/>
        <end position="393"/>
    </location>
</feature>
<keyword evidence="7 9" id="KW-0472">Membrane</keyword>
<feature type="transmembrane region" description="Helical" evidence="9">
    <location>
        <begin position="20"/>
        <end position="38"/>
    </location>
</feature>
<evidence type="ECO:0000256" key="8">
    <source>
        <dbReference type="ARBA" id="ARBA00030855"/>
    </source>
</evidence>
<feature type="transmembrane region" description="Helical" evidence="9">
    <location>
        <begin position="331"/>
        <end position="350"/>
    </location>
</feature>
<evidence type="ECO:0000256" key="9">
    <source>
        <dbReference type="SAM" id="Phobius"/>
    </source>
</evidence>
<keyword evidence="4" id="KW-1003">Cell membrane</keyword>
<feature type="transmembrane region" description="Helical" evidence="9">
    <location>
        <begin position="284"/>
        <end position="311"/>
    </location>
</feature>
<dbReference type="GO" id="GO:0005886">
    <property type="term" value="C:plasma membrane"/>
    <property type="evidence" value="ECO:0007669"/>
    <property type="project" value="UniProtKB-SubCell"/>
</dbReference>
<dbReference type="Pfam" id="PF01554">
    <property type="entry name" value="MatE"/>
    <property type="match status" value="2"/>
</dbReference>
<gene>
    <name evidence="10" type="ORF">PUN50_17395</name>
</gene>
<dbReference type="PIRSF" id="PIRSF006603">
    <property type="entry name" value="DinF"/>
    <property type="match status" value="1"/>
</dbReference>
<dbReference type="NCBIfam" id="TIGR00797">
    <property type="entry name" value="matE"/>
    <property type="match status" value="1"/>
</dbReference>
<evidence type="ECO:0000256" key="3">
    <source>
        <dbReference type="ARBA" id="ARBA00022448"/>
    </source>
</evidence>
<protein>
    <recommendedName>
        <fullName evidence="2">Multidrug resistance protein NorM</fullName>
    </recommendedName>
    <alternativeName>
        <fullName evidence="8">Na(+)/drug antiporter</fullName>
    </alternativeName>
</protein>
<evidence type="ECO:0000256" key="1">
    <source>
        <dbReference type="ARBA" id="ARBA00004429"/>
    </source>
</evidence>
<dbReference type="EMBL" id="CP117989">
    <property type="protein sequence ID" value="WDG11042.1"/>
    <property type="molecule type" value="Genomic_DNA"/>
</dbReference>
<evidence type="ECO:0000256" key="6">
    <source>
        <dbReference type="ARBA" id="ARBA00022989"/>
    </source>
</evidence>
<dbReference type="InterPro" id="IPR002528">
    <property type="entry name" value="MATE_fam"/>
</dbReference>
<dbReference type="PANTHER" id="PTHR42925">
    <property type="entry name" value="MULTIDRUG AND TOXIN EFFLUX PROTEIN MATE FAMILY"/>
    <property type="match status" value="1"/>
</dbReference>
<feature type="transmembrane region" description="Helical" evidence="9">
    <location>
        <begin position="143"/>
        <end position="164"/>
    </location>
</feature>
<evidence type="ECO:0000256" key="5">
    <source>
        <dbReference type="ARBA" id="ARBA00022692"/>
    </source>
</evidence>
<feature type="transmembrane region" description="Helical" evidence="9">
    <location>
        <begin position="170"/>
        <end position="193"/>
    </location>
</feature>
<evidence type="ECO:0000256" key="2">
    <source>
        <dbReference type="ARBA" id="ARBA00013489"/>
    </source>
</evidence>
<dbReference type="GO" id="GO:0015297">
    <property type="term" value="F:antiporter activity"/>
    <property type="evidence" value="ECO:0007669"/>
    <property type="project" value="InterPro"/>
</dbReference>
<dbReference type="InterPro" id="IPR047135">
    <property type="entry name" value="YsiQ"/>
</dbReference>
<reference evidence="10" key="1">
    <citation type="submission" date="2023-02" db="EMBL/GenBank/DDBJ databases">
        <title>Isolation, identification, and genome analysis of Vibrio campbellii in the Penaeus vannamei larvae stage.</title>
        <authorList>
            <person name="Huang T."/>
            <person name="Zhang B."/>
        </authorList>
    </citation>
    <scope>NUCLEOTIDE SEQUENCE</scope>
    <source>
        <strain evidence="10">20220413_1</strain>
    </source>
</reference>
<keyword evidence="5 9" id="KW-0812">Transmembrane</keyword>
<comment type="subcellular location">
    <subcellularLocation>
        <location evidence="1">Cell inner membrane</location>
        <topology evidence="1">Multi-pass membrane protein</topology>
    </subcellularLocation>
</comment>
<evidence type="ECO:0000313" key="11">
    <source>
        <dbReference type="Proteomes" id="UP001219537"/>
    </source>
</evidence>
<evidence type="ECO:0000256" key="7">
    <source>
        <dbReference type="ARBA" id="ARBA00023136"/>
    </source>
</evidence>
<feature type="transmembrane region" description="Helical" evidence="9">
    <location>
        <begin position="205"/>
        <end position="227"/>
    </location>
</feature>
<name>A0AAQ3B2Q6_9VIBR</name>
<sequence>MSLTSVSQSKERPSIFSVDLFKAILTVAIPVTLQTILFSSKGLIDLVMIGQLTEQNIAAIGVASRALFVATIFLAGVTAGGAMLTAQYFGAKDQGGVTRSTALTWAMATVAALVPLCAFQFYGDAIMGLSTNSVEIIALGEQYLKVSGWSLFAVAFVGSVAAGLRAMHQAALSTWFSGLGIVLNVAFNWLLIFGHFGFPELGLKGAAIATVISSLLEVAAISLFLKLKAHPLRFGLQELKNALQWQFIRPFFSLSMPTTINFLAWSGGLFAYTAIMGQTGEAGLVVLSVITPIEAFSLSFLTGIANASAVIVGNQLGANKPDLAYAQAKGFTVIAIGVTLLVSVSLWFMQSSVLDLFTALSAETRQMAEQFYLILCVGILLRSLPTLMVVGVLRAGGDVKFCLYQDLSTQWLFGIPLAALGAMVFGFTAPVVFAMFFLEILFKWVACLYRFRSRKWMNCLIKEG</sequence>
<evidence type="ECO:0000256" key="4">
    <source>
        <dbReference type="ARBA" id="ARBA00022475"/>
    </source>
</evidence>
<dbReference type="Proteomes" id="UP001219537">
    <property type="component" value="Chromosome 2"/>
</dbReference>
<feature type="transmembrane region" description="Helical" evidence="9">
    <location>
        <begin position="66"/>
        <end position="90"/>
    </location>
</feature>
<feature type="transmembrane region" description="Helical" evidence="9">
    <location>
        <begin position="247"/>
        <end position="272"/>
    </location>
</feature>
<accession>A0AAQ3B2Q6</accession>
<feature type="transmembrane region" description="Helical" evidence="9">
    <location>
        <begin position="102"/>
        <end position="122"/>
    </location>
</feature>